<evidence type="ECO:0000313" key="2">
    <source>
        <dbReference type="Proteomes" id="UP001164539"/>
    </source>
</evidence>
<dbReference type="EMBL" id="CM051401">
    <property type="protein sequence ID" value="KAJ4713182.1"/>
    <property type="molecule type" value="Genomic_DNA"/>
</dbReference>
<evidence type="ECO:0000313" key="1">
    <source>
        <dbReference type="EMBL" id="KAJ4713182.1"/>
    </source>
</evidence>
<keyword evidence="2" id="KW-1185">Reference proteome</keyword>
<organism evidence="1 2">
    <name type="scientific">Melia azedarach</name>
    <name type="common">Chinaberry tree</name>
    <dbReference type="NCBI Taxonomy" id="155640"/>
    <lineage>
        <taxon>Eukaryota</taxon>
        <taxon>Viridiplantae</taxon>
        <taxon>Streptophyta</taxon>
        <taxon>Embryophyta</taxon>
        <taxon>Tracheophyta</taxon>
        <taxon>Spermatophyta</taxon>
        <taxon>Magnoliopsida</taxon>
        <taxon>eudicotyledons</taxon>
        <taxon>Gunneridae</taxon>
        <taxon>Pentapetalae</taxon>
        <taxon>rosids</taxon>
        <taxon>malvids</taxon>
        <taxon>Sapindales</taxon>
        <taxon>Meliaceae</taxon>
        <taxon>Melia</taxon>
    </lineage>
</organism>
<comment type="caution">
    <text evidence="1">The sequence shown here is derived from an EMBL/GenBank/DDBJ whole genome shotgun (WGS) entry which is preliminary data.</text>
</comment>
<accession>A0ACC1XNY1</accession>
<name>A0ACC1XNY1_MELAZ</name>
<reference evidence="1 2" key="1">
    <citation type="journal article" date="2023" name="Science">
        <title>Complex scaffold remodeling in plant triterpene biosynthesis.</title>
        <authorList>
            <person name="De La Pena R."/>
            <person name="Hodgson H."/>
            <person name="Liu J.C."/>
            <person name="Stephenson M.J."/>
            <person name="Martin A.C."/>
            <person name="Owen C."/>
            <person name="Harkess A."/>
            <person name="Leebens-Mack J."/>
            <person name="Jimenez L.E."/>
            <person name="Osbourn A."/>
            <person name="Sattely E.S."/>
        </authorList>
    </citation>
    <scope>NUCLEOTIDE SEQUENCE [LARGE SCALE GENOMIC DNA]</scope>
    <source>
        <strain evidence="2">cv. JPN11</strain>
        <tissue evidence="1">Leaf</tissue>
    </source>
</reference>
<dbReference type="Proteomes" id="UP001164539">
    <property type="component" value="Chromosome 8"/>
</dbReference>
<sequence>MAWRPEYSKINVWYATFGSNMWKDRFFCYIQGGQVEGMSKPCIGSKDKTLPEEIQWKSYPHRLFFGRESSITWGPGGTAFVNPESSNDQAYLLLYKITFEQFNDVMFQENGIDMNSPTPLFSLDDLNLVEKNNLLTLPAIEKGWYNTILYLGKDCDLPVLTMTCSLSIYNKFKSGELPMVGAAKKYAEVLIKGLVEGELLTEKEAEAYIKEAETKPL</sequence>
<protein>
    <submittedName>
        <fullName evidence="1">Histone deacetylase</fullName>
    </submittedName>
</protein>
<gene>
    <name evidence="1" type="ORF">OWV82_015310</name>
</gene>
<proteinExistence type="predicted"/>